<dbReference type="AlphaFoldDB" id="A0A5C5WD42"/>
<name>A0A5C5WD42_9PLAN</name>
<dbReference type="EMBL" id="SIHI01000021">
    <property type="protein sequence ID" value="TWT47991.1"/>
    <property type="molecule type" value="Genomic_DNA"/>
</dbReference>
<proteinExistence type="predicted"/>
<dbReference type="Proteomes" id="UP000317243">
    <property type="component" value="Unassembled WGS sequence"/>
</dbReference>
<comment type="caution">
    <text evidence="1">The sequence shown here is derived from an EMBL/GenBank/DDBJ whole genome shotgun (WGS) entry which is preliminary data.</text>
</comment>
<sequence>MTNNRLTVGDIVSDSRCSSRVGRYRRGMNGDRLLALITEMSSGVVSHPSDLALIGDKVDGRVLRWNDEEWTYAASLGNC</sequence>
<accession>A0A5C5WD42</accession>
<organism evidence="1 2">
    <name type="scientific">Thalassoglobus neptunius</name>
    <dbReference type="NCBI Taxonomy" id="1938619"/>
    <lineage>
        <taxon>Bacteria</taxon>
        <taxon>Pseudomonadati</taxon>
        <taxon>Planctomycetota</taxon>
        <taxon>Planctomycetia</taxon>
        <taxon>Planctomycetales</taxon>
        <taxon>Planctomycetaceae</taxon>
        <taxon>Thalassoglobus</taxon>
    </lineage>
</organism>
<gene>
    <name evidence="1" type="ORF">KOR42_40750</name>
</gene>
<evidence type="ECO:0008006" key="3">
    <source>
        <dbReference type="Google" id="ProtNLM"/>
    </source>
</evidence>
<keyword evidence="2" id="KW-1185">Reference proteome</keyword>
<evidence type="ECO:0000313" key="1">
    <source>
        <dbReference type="EMBL" id="TWT47991.1"/>
    </source>
</evidence>
<protein>
    <recommendedName>
        <fullName evidence="3">S1 motif domain-containing protein</fullName>
    </recommendedName>
</protein>
<evidence type="ECO:0000313" key="2">
    <source>
        <dbReference type="Proteomes" id="UP000317243"/>
    </source>
</evidence>
<reference evidence="1 2" key="1">
    <citation type="submission" date="2019-02" db="EMBL/GenBank/DDBJ databases">
        <title>Deep-cultivation of Planctomycetes and their phenomic and genomic characterization uncovers novel biology.</title>
        <authorList>
            <person name="Wiegand S."/>
            <person name="Jogler M."/>
            <person name="Boedeker C."/>
            <person name="Pinto D."/>
            <person name="Vollmers J."/>
            <person name="Rivas-Marin E."/>
            <person name="Kohn T."/>
            <person name="Peeters S.H."/>
            <person name="Heuer A."/>
            <person name="Rast P."/>
            <person name="Oberbeckmann S."/>
            <person name="Bunk B."/>
            <person name="Jeske O."/>
            <person name="Meyerdierks A."/>
            <person name="Storesund J.E."/>
            <person name="Kallscheuer N."/>
            <person name="Luecker S."/>
            <person name="Lage O.M."/>
            <person name="Pohl T."/>
            <person name="Merkel B.J."/>
            <person name="Hornburger P."/>
            <person name="Mueller R.-W."/>
            <person name="Bruemmer F."/>
            <person name="Labrenz M."/>
            <person name="Spormann A.M."/>
            <person name="Op Den Camp H."/>
            <person name="Overmann J."/>
            <person name="Amann R."/>
            <person name="Jetten M.S.M."/>
            <person name="Mascher T."/>
            <person name="Medema M.H."/>
            <person name="Devos D.P."/>
            <person name="Kaster A.-K."/>
            <person name="Ovreas L."/>
            <person name="Rohde M."/>
            <person name="Galperin M.Y."/>
            <person name="Jogler C."/>
        </authorList>
    </citation>
    <scope>NUCLEOTIDE SEQUENCE [LARGE SCALE GENOMIC DNA]</scope>
    <source>
        <strain evidence="1 2">KOR42</strain>
    </source>
</reference>